<evidence type="ECO:0000313" key="1">
    <source>
        <dbReference type="EMBL" id="MFC0686755.1"/>
    </source>
</evidence>
<comment type="caution">
    <text evidence="1">The sequence shown here is derived from an EMBL/GenBank/DDBJ whole genome shotgun (WGS) entry which is preliminary data.</text>
</comment>
<protein>
    <submittedName>
        <fullName evidence="1">Uncharacterized protein</fullName>
    </submittedName>
</protein>
<proteinExistence type="predicted"/>
<dbReference type="RefSeq" id="WP_267218557.1">
    <property type="nucleotide sequence ID" value="NZ_JAPCWC010000001.1"/>
</dbReference>
<evidence type="ECO:0000313" key="2">
    <source>
        <dbReference type="Proteomes" id="UP001589858"/>
    </source>
</evidence>
<organism evidence="1 2">
    <name type="scientific">Novosphingobium clariflavum</name>
    <dbReference type="NCBI Taxonomy" id="2029884"/>
    <lineage>
        <taxon>Bacteria</taxon>
        <taxon>Pseudomonadati</taxon>
        <taxon>Pseudomonadota</taxon>
        <taxon>Alphaproteobacteria</taxon>
        <taxon>Sphingomonadales</taxon>
        <taxon>Sphingomonadaceae</taxon>
        <taxon>Novosphingobium</taxon>
    </lineage>
</organism>
<keyword evidence="2" id="KW-1185">Reference proteome</keyword>
<sequence length="121" mass="12571">MRGLVSRTVIPGEVVAPGEHVLPISIHSLSLQECRIGKADLPEGELTIWIGAIGPIRGARQTGEDRLVFERPLAPAIVAHYAGTLPDLPAVDVPPSLADAGIETSGGMREGGRGTHALQAA</sequence>
<dbReference type="Proteomes" id="UP001589858">
    <property type="component" value="Unassembled WGS sequence"/>
</dbReference>
<dbReference type="EMBL" id="JBHLTM010000075">
    <property type="protein sequence ID" value="MFC0686755.1"/>
    <property type="molecule type" value="Genomic_DNA"/>
</dbReference>
<accession>A0ABV6SBX1</accession>
<gene>
    <name evidence="1" type="ORF">ACFFF8_19405</name>
</gene>
<reference evidence="1 2" key="1">
    <citation type="submission" date="2024-09" db="EMBL/GenBank/DDBJ databases">
        <authorList>
            <person name="Sun Q."/>
            <person name="Mori K."/>
        </authorList>
    </citation>
    <scope>NUCLEOTIDE SEQUENCE [LARGE SCALE GENOMIC DNA]</scope>
    <source>
        <strain evidence="1 2">CICC 11035S</strain>
    </source>
</reference>
<name>A0ABV6SBX1_9SPHN</name>